<keyword evidence="3" id="KW-1185">Reference proteome</keyword>
<comment type="caution">
    <text evidence="2">The sequence shown here is derived from an EMBL/GenBank/DDBJ whole genome shotgun (WGS) entry which is preliminary data.</text>
</comment>
<proteinExistence type="predicted"/>
<evidence type="ECO:0000313" key="3">
    <source>
        <dbReference type="Proteomes" id="UP000037904"/>
    </source>
</evidence>
<evidence type="ECO:0000256" key="1">
    <source>
        <dbReference type="SAM" id="MobiDB-lite"/>
    </source>
</evidence>
<feature type="region of interest" description="Disordered" evidence="1">
    <location>
        <begin position="1"/>
        <end position="87"/>
    </location>
</feature>
<reference evidence="2 3" key="1">
    <citation type="submission" date="2015-04" db="EMBL/GenBank/DDBJ databases">
        <title>The draft genome sequence of Fusarium langsethiae, a T-2/HT-2 mycotoxin producer.</title>
        <authorList>
            <person name="Lysoe E."/>
            <person name="Divon H.H."/>
            <person name="Terzi V."/>
            <person name="Orru L."/>
            <person name="Lamontanara A."/>
            <person name="Kolseth A.-K."/>
            <person name="Frandsen R.J."/>
            <person name="Nielsen K."/>
            <person name="Thrane U."/>
        </authorList>
    </citation>
    <scope>NUCLEOTIDE SEQUENCE [LARGE SCALE GENOMIC DNA]</scope>
    <source>
        <strain evidence="2 3">Fl201059</strain>
    </source>
</reference>
<organism evidence="2 3">
    <name type="scientific">Fusarium langsethiae</name>
    <dbReference type="NCBI Taxonomy" id="179993"/>
    <lineage>
        <taxon>Eukaryota</taxon>
        <taxon>Fungi</taxon>
        <taxon>Dikarya</taxon>
        <taxon>Ascomycota</taxon>
        <taxon>Pezizomycotina</taxon>
        <taxon>Sordariomycetes</taxon>
        <taxon>Hypocreomycetidae</taxon>
        <taxon>Hypocreales</taxon>
        <taxon>Nectriaceae</taxon>
        <taxon>Fusarium</taxon>
    </lineage>
</organism>
<feature type="compositionally biased region" description="Polar residues" evidence="1">
    <location>
        <begin position="1"/>
        <end position="19"/>
    </location>
</feature>
<sequence length="87" mass="9516">MNSPRGTTPPQDKTSSRSTSKNDKTATDRGQASPLLDWLNQTKRDDPWHGFTIVSTESQQAKPQDSSTKENPDALTTRAEVGSDKGK</sequence>
<name>A0A0M9EWJ2_FUSLA</name>
<protein>
    <submittedName>
        <fullName evidence="2">Uncharacterized protein</fullName>
    </submittedName>
</protein>
<evidence type="ECO:0000313" key="2">
    <source>
        <dbReference type="EMBL" id="KPA41369.1"/>
    </source>
</evidence>
<dbReference type="Proteomes" id="UP000037904">
    <property type="component" value="Unassembled WGS sequence"/>
</dbReference>
<dbReference type="AlphaFoldDB" id="A0A0M9EWJ2"/>
<dbReference type="EMBL" id="JXCE01000099">
    <property type="protein sequence ID" value="KPA41369.1"/>
    <property type="molecule type" value="Genomic_DNA"/>
</dbReference>
<feature type="compositionally biased region" description="Polar residues" evidence="1">
    <location>
        <begin position="53"/>
        <end position="66"/>
    </location>
</feature>
<gene>
    <name evidence="2" type="ORF">FLAG1_05750</name>
</gene>
<accession>A0A0M9EWJ2</accession>